<reference evidence="9" key="1">
    <citation type="journal article" date="2019" name="Int. J. Syst. Evol. Microbiol.">
        <title>The Global Catalogue of Microorganisms (GCM) 10K type strain sequencing project: providing services to taxonomists for standard genome sequencing and annotation.</title>
        <authorList>
            <consortium name="The Broad Institute Genomics Platform"/>
            <consortium name="The Broad Institute Genome Sequencing Center for Infectious Disease"/>
            <person name="Wu L."/>
            <person name="Ma J."/>
        </authorList>
    </citation>
    <scope>NUCLEOTIDE SEQUENCE [LARGE SCALE GENOMIC DNA]</scope>
    <source>
        <strain evidence="9">CCUG 56042</strain>
    </source>
</reference>
<organism evidence="8 9">
    <name type="scientific">Paraburkholderia denitrificans</name>
    <dbReference type="NCBI Taxonomy" id="694025"/>
    <lineage>
        <taxon>Bacteria</taxon>
        <taxon>Pseudomonadati</taxon>
        <taxon>Pseudomonadota</taxon>
        <taxon>Betaproteobacteria</taxon>
        <taxon>Burkholderiales</taxon>
        <taxon>Burkholderiaceae</taxon>
        <taxon>Paraburkholderia</taxon>
    </lineage>
</organism>
<evidence type="ECO:0000256" key="3">
    <source>
        <dbReference type="ARBA" id="ARBA00023015"/>
    </source>
</evidence>
<feature type="region of interest" description="Disordered" evidence="6">
    <location>
        <begin position="1"/>
        <end position="21"/>
    </location>
</feature>
<accession>A0ABW0J2P1</accession>
<dbReference type="Gene3D" id="3.40.50.300">
    <property type="entry name" value="P-loop containing nucleotide triphosphate hydrolases"/>
    <property type="match status" value="1"/>
</dbReference>
<gene>
    <name evidence="8" type="ORF">ACFPTO_00420</name>
</gene>
<sequence>MRDDVHQAATAGGTPANWPPAEIQKAHERSETFGLRVSIRPDYDVLSSAALELKREQNHMLCMQAMPVMETLHEQIANTHSMIVLTDAQGLILHSIGDDDFLPRAAKVALFAGANWAEDQQGTNAIGTALAELRPMVVHGDQHYLAANHFMTCSSVPILDPHGDVAGVLDVTGDHRSYHQHTMALARMSVQMIENHLFTATFREALRVSFHGRPEFLGTLMEGIVAFTADGRFLSANRSAQFQLGMPLAALRAHTLPSLFDVTCAQLIERMRTSADQHLMLNLGNSAVVCARVQFRRATHMPNSRPPEVHDAANPSARTTGAQASGVAAGLSRLKYLDTGDPQVASVITKVRKVIDKDIPILITGETGTGKELLAQAIHNDSSRRDGPFTAVNCASIPESLIESELFGYEEGAFTGARRKGAIGKLLQADGGTLFLDEIGDMPHPLQARLLRVLQERVVNPLGSTKAIPVNLSIICATHRDLRDMIAQNRFREDLYYRLNGLTVRLPPLRDRTDLAIVVQKMLQYESHGNAYENAHESAHQPPLSIEPEVMALFESCAWPGNFRQLCNLLRTAAAMVDEDGVIRREHLPDDFFDNVSCRNPPAQCDTPLTSLTSPTSLTSGTPPNADVLAATNTRLQDVATAAIASALTHHGGNVSAAARALGVSRTTIYRRMPSVEPTDD</sequence>
<dbReference type="SUPFAM" id="SSF52540">
    <property type="entry name" value="P-loop containing nucleoside triphosphate hydrolases"/>
    <property type="match status" value="1"/>
</dbReference>
<keyword evidence="1" id="KW-0547">Nucleotide-binding</keyword>
<dbReference type="InterPro" id="IPR027417">
    <property type="entry name" value="P-loop_NTPase"/>
</dbReference>
<dbReference type="InterPro" id="IPR025943">
    <property type="entry name" value="Sigma_54_int_dom_ATP-bd_2"/>
</dbReference>
<dbReference type="CDD" id="cd00009">
    <property type="entry name" value="AAA"/>
    <property type="match status" value="1"/>
</dbReference>
<dbReference type="InterPro" id="IPR029016">
    <property type="entry name" value="GAF-like_dom_sf"/>
</dbReference>
<comment type="caution">
    <text evidence="8">The sequence shown here is derived from an EMBL/GenBank/DDBJ whole genome shotgun (WGS) entry which is preliminary data.</text>
</comment>
<dbReference type="SUPFAM" id="SSF46689">
    <property type="entry name" value="Homeodomain-like"/>
    <property type="match status" value="1"/>
</dbReference>
<proteinExistence type="predicted"/>
<dbReference type="PANTHER" id="PTHR32071">
    <property type="entry name" value="TRANSCRIPTIONAL REGULATORY PROTEIN"/>
    <property type="match status" value="1"/>
</dbReference>
<dbReference type="Pfam" id="PF02954">
    <property type="entry name" value="HTH_8"/>
    <property type="match status" value="1"/>
</dbReference>
<dbReference type="InterPro" id="IPR002197">
    <property type="entry name" value="HTH_Fis"/>
</dbReference>
<dbReference type="EMBL" id="JBHSMP010000003">
    <property type="protein sequence ID" value="MFC5427284.1"/>
    <property type="molecule type" value="Genomic_DNA"/>
</dbReference>
<dbReference type="Pfam" id="PF01590">
    <property type="entry name" value="GAF"/>
    <property type="match status" value="1"/>
</dbReference>
<keyword evidence="9" id="KW-1185">Reference proteome</keyword>
<evidence type="ECO:0000256" key="5">
    <source>
        <dbReference type="ARBA" id="ARBA00023163"/>
    </source>
</evidence>
<evidence type="ECO:0000256" key="2">
    <source>
        <dbReference type="ARBA" id="ARBA00022840"/>
    </source>
</evidence>
<protein>
    <submittedName>
        <fullName evidence="8">Sigma-54-dependent Fis family transcriptional regulator</fullName>
    </submittedName>
</protein>
<evidence type="ECO:0000256" key="4">
    <source>
        <dbReference type="ARBA" id="ARBA00023125"/>
    </source>
</evidence>
<evidence type="ECO:0000256" key="6">
    <source>
        <dbReference type="SAM" id="MobiDB-lite"/>
    </source>
</evidence>
<dbReference type="InterPro" id="IPR003018">
    <property type="entry name" value="GAF"/>
</dbReference>
<dbReference type="RefSeq" id="WP_377708634.1">
    <property type="nucleotide sequence ID" value="NZ_JBHSMP010000003.1"/>
</dbReference>
<keyword evidence="2" id="KW-0067">ATP-binding</keyword>
<evidence type="ECO:0000313" key="9">
    <source>
        <dbReference type="Proteomes" id="UP001596103"/>
    </source>
</evidence>
<feature type="region of interest" description="Disordered" evidence="6">
    <location>
        <begin position="301"/>
        <end position="322"/>
    </location>
</feature>
<dbReference type="PANTHER" id="PTHR32071:SF77">
    <property type="entry name" value="TRANSCRIPTIONAL REGULATORY PROTEIN"/>
    <property type="match status" value="1"/>
</dbReference>
<dbReference type="Gene3D" id="1.10.10.60">
    <property type="entry name" value="Homeodomain-like"/>
    <property type="match status" value="1"/>
</dbReference>
<keyword evidence="3" id="KW-0805">Transcription regulation</keyword>
<evidence type="ECO:0000256" key="1">
    <source>
        <dbReference type="ARBA" id="ARBA00022741"/>
    </source>
</evidence>
<dbReference type="SMART" id="SM00382">
    <property type="entry name" value="AAA"/>
    <property type="match status" value="1"/>
</dbReference>
<dbReference type="InterPro" id="IPR002078">
    <property type="entry name" value="Sigma_54_int"/>
</dbReference>
<dbReference type="Gene3D" id="3.30.450.40">
    <property type="match status" value="1"/>
</dbReference>
<dbReference type="InterPro" id="IPR009057">
    <property type="entry name" value="Homeodomain-like_sf"/>
</dbReference>
<evidence type="ECO:0000259" key="7">
    <source>
        <dbReference type="PROSITE" id="PS50045"/>
    </source>
</evidence>
<keyword evidence="5" id="KW-0804">Transcription</keyword>
<dbReference type="PROSITE" id="PS50045">
    <property type="entry name" value="SIGMA54_INTERACT_4"/>
    <property type="match status" value="1"/>
</dbReference>
<dbReference type="Pfam" id="PF00158">
    <property type="entry name" value="Sigma54_activat"/>
    <property type="match status" value="1"/>
</dbReference>
<evidence type="ECO:0000313" key="8">
    <source>
        <dbReference type="EMBL" id="MFC5427284.1"/>
    </source>
</evidence>
<dbReference type="InterPro" id="IPR058031">
    <property type="entry name" value="AAA_lid_NorR"/>
</dbReference>
<dbReference type="InterPro" id="IPR025662">
    <property type="entry name" value="Sigma_54_int_dom_ATP-bd_1"/>
</dbReference>
<dbReference type="PRINTS" id="PR01590">
    <property type="entry name" value="HTHFIS"/>
</dbReference>
<dbReference type="InterPro" id="IPR003593">
    <property type="entry name" value="AAA+_ATPase"/>
</dbReference>
<dbReference type="SUPFAM" id="SSF55781">
    <property type="entry name" value="GAF domain-like"/>
    <property type="match status" value="1"/>
</dbReference>
<keyword evidence="4" id="KW-0238">DNA-binding</keyword>
<dbReference type="PROSITE" id="PS00675">
    <property type="entry name" value="SIGMA54_INTERACT_1"/>
    <property type="match status" value="1"/>
</dbReference>
<dbReference type="Proteomes" id="UP001596103">
    <property type="component" value="Unassembled WGS sequence"/>
</dbReference>
<dbReference type="Pfam" id="PF25601">
    <property type="entry name" value="AAA_lid_14"/>
    <property type="match status" value="1"/>
</dbReference>
<dbReference type="PROSITE" id="PS00676">
    <property type="entry name" value="SIGMA54_INTERACT_2"/>
    <property type="match status" value="1"/>
</dbReference>
<name>A0ABW0J2P1_9BURK</name>
<feature type="domain" description="Sigma-54 factor interaction" evidence="7">
    <location>
        <begin position="337"/>
        <end position="575"/>
    </location>
</feature>
<dbReference type="Gene3D" id="1.10.8.60">
    <property type="match status" value="1"/>
</dbReference>